<dbReference type="PANTHER" id="PTHR23502:SF60">
    <property type="entry name" value="MAJOR FACILITATOR SUPERFAMILY (MFS) PROFILE DOMAIN-CONTAINING PROTEIN-RELATED"/>
    <property type="match status" value="1"/>
</dbReference>
<dbReference type="InterPro" id="IPR020846">
    <property type="entry name" value="MFS_dom"/>
</dbReference>
<keyword evidence="4 6" id="KW-0472">Membrane</keyword>
<dbReference type="Gene3D" id="1.20.1720.10">
    <property type="entry name" value="Multidrug resistance protein D"/>
    <property type="match status" value="1"/>
</dbReference>
<feature type="transmembrane region" description="Helical" evidence="6">
    <location>
        <begin position="321"/>
        <end position="340"/>
    </location>
</feature>
<dbReference type="EMBL" id="KV417332">
    <property type="protein sequence ID" value="KZO90888.1"/>
    <property type="molecule type" value="Genomic_DNA"/>
</dbReference>
<keyword evidence="9" id="KW-1185">Reference proteome</keyword>
<evidence type="ECO:0000256" key="4">
    <source>
        <dbReference type="ARBA" id="ARBA00023136"/>
    </source>
</evidence>
<keyword evidence="2 6" id="KW-0812">Transmembrane</keyword>
<feature type="transmembrane region" description="Helical" evidence="6">
    <location>
        <begin position="256"/>
        <end position="275"/>
    </location>
</feature>
<organism evidence="8 9">
    <name type="scientific">Calocera viscosa (strain TUFC12733)</name>
    <dbReference type="NCBI Taxonomy" id="1330018"/>
    <lineage>
        <taxon>Eukaryota</taxon>
        <taxon>Fungi</taxon>
        <taxon>Dikarya</taxon>
        <taxon>Basidiomycota</taxon>
        <taxon>Agaricomycotina</taxon>
        <taxon>Dacrymycetes</taxon>
        <taxon>Dacrymycetales</taxon>
        <taxon>Dacrymycetaceae</taxon>
        <taxon>Calocera</taxon>
    </lineage>
</organism>
<accession>A0A167GTE4</accession>
<evidence type="ECO:0000256" key="3">
    <source>
        <dbReference type="ARBA" id="ARBA00022989"/>
    </source>
</evidence>
<dbReference type="PROSITE" id="PS50850">
    <property type="entry name" value="MFS"/>
    <property type="match status" value="1"/>
</dbReference>
<proteinExistence type="predicted"/>
<evidence type="ECO:0000313" key="8">
    <source>
        <dbReference type="EMBL" id="KZO90888.1"/>
    </source>
</evidence>
<feature type="transmembrane region" description="Helical" evidence="6">
    <location>
        <begin position="228"/>
        <end position="249"/>
    </location>
</feature>
<dbReference type="Proteomes" id="UP000076738">
    <property type="component" value="Unassembled WGS sequence"/>
</dbReference>
<dbReference type="SUPFAM" id="SSF103473">
    <property type="entry name" value="MFS general substrate transporter"/>
    <property type="match status" value="1"/>
</dbReference>
<name>A0A167GTE4_CALVF</name>
<feature type="transmembrane region" description="Helical" evidence="6">
    <location>
        <begin position="130"/>
        <end position="148"/>
    </location>
</feature>
<feature type="transmembrane region" description="Helical" evidence="6">
    <location>
        <begin position="185"/>
        <end position="208"/>
    </location>
</feature>
<dbReference type="OrthoDB" id="6770063at2759"/>
<feature type="region of interest" description="Disordered" evidence="5">
    <location>
        <begin position="1"/>
        <end position="58"/>
    </location>
</feature>
<dbReference type="GO" id="GO:0005886">
    <property type="term" value="C:plasma membrane"/>
    <property type="evidence" value="ECO:0007669"/>
    <property type="project" value="TreeGrafter"/>
</dbReference>
<dbReference type="InterPro" id="IPR036259">
    <property type="entry name" value="MFS_trans_sf"/>
</dbReference>
<gene>
    <name evidence="8" type="ORF">CALVIDRAFT_589661</name>
</gene>
<evidence type="ECO:0000256" key="2">
    <source>
        <dbReference type="ARBA" id="ARBA00022692"/>
    </source>
</evidence>
<feature type="transmembrane region" description="Helical" evidence="6">
    <location>
        <begin position="160"/>
        <end position="178"/>
    </location>
</feature>
<dbReference type="InterPro" id="IPR011701">
    <property type="entry name" value="MFS"/>
</dbReference>
<dbReference type="Pfam" id="PF07690">
    <property type="entry name" value="MFS_1"/>
    <property type="match status" value="1"/>
</dbReference>
<feature type="domain" description="Major facilitator superfamily (MFS) profile" evidence="7">
    <location>
        <begin position="92"/>
        <end position="383"/>
    </location>
</feature>
<comment type="subcellular location">
    <subcellularLocation>
        <location evidence="1">Membrane</location>
        <topology evidence="1">Multi-pass membrane protein</topology>
    </subcellularLocation>
</comment>
<feature type="compositionally biased region" description="Basic and acidic residues" evidence="5">
    <location>
        <begin position="12"/>
        <end position="22"/>
    </location>
</feature>
<dbReference type="STRING" id="1330018.A0A167GTE4"/>
<evidence type="ECO:0000256" key="1">
    <source>
        <dbReference type="ARBA" id="ARBA00004141"/>
    </source>
</evidence>
<reference evidence="8 9" key="1">
    <citation type="journal article" date="2016" name="Mol. Biol. Evol.">
        <title>Comparative Genomics of Early-Diverging Mushroom-Forming Fungi Provides Insights into the Origins of Lignocellulose Decay Capabilities.</title>
        <authorList>
            <person name="Nagy L.G."/>
            <person name="Riley R."/>
            <person name="Tritt A."/>
            <person name="Adam C."/>
            <person name="Daum C."/>
            <person name="Floudas D."/>
            <person name="Sun H."/>
            <person name="Yadav J.S."/>
            <person name="Pangilinan J."/>
            <person name="Larsson K.H."/>
            <person name="Matsuura K."/>
            <person name="Barry K."/>
            <person name="Labutti K."/>
            <person name="Kuo R."/>
            <person name="Ohm R.A."/>
            <person name="Bhattacharya S.S."/>
            <person name="Shirouzu T."/>
            <person name="Yoshinaga Y."/>
            <person name="Martin F.M."/>
            <person name="Grigoriev I.V."/>
            <person name="Hibbett D.S."/>
        </authorList>
    </citation>
    <scope>NUCLEOTIDE SEQUENCE [LARGE SCALE GENOMIC DNA]</scope>
    <source>
        <strain evidence="8 9">TUFC12733</strain>
    </source>
</reference>
<dbReference type="PANTHER" id="PTHR23502">
    <property type="entry name" value="MAJOR FACILITATOR SUPERFAMILY"/>
    <property type="match status" value="1"/>
</dbReference>
<evidence type="ECO:0000256" key="5">
    <source>
        <dbReference type="SAM" id="MobiDB-lite"/>
    </source>
</evidence>
<dbReference type="AlphaFoldDB" id="A0A167GTE4"/>
<evidence type="ECO:0000256" key="6">
    <source>
        <dbReference type="SAM" id="Phobius"/>
    </source>
</evidence>
<dbReference type="GO" id="GO:0022857">
    <property type="term" value="F:transmembrane transporter activity"/>
    <property type="evidence" value="ECO:0007669"/>
    <property type="project" value="InterPro"/>
</dbReference>
<keyword evidence="3 6" id="KW-1133">Transmembrane helix</keyword>
<evidence type="ECO:0000259" key="7">
    <source>
        <dbReference type="PROSITE" id="PS50850"/>
    </source>
</evidence>
<sequence length="383" mass="40958">MTMSHTVLQLTEDERSAEHAHDPTGAALSSRSVSPTPVPSHLSEPVSDAEGEKAEGGEPAIEVDLGKGMRAAEMDMLDWDSPTDLDDLRNWSTFTRRNSAGVTSYYTFIAPLASGLPMLAADYRVERPTLEGLSLSIYVLAFVVGRLFLAPLSEMYGHRWVQHGANLFFLVFLLACASTPSMASFIVFCFFAGLGGIASLAIGSGVIADLFHQRERASAMTLYTLGPVLGPVLGLVAGGFVVQIIVSSYPCSRRTLLMVVGSQYGFLYLMCMYGISAGMSGLAYLGLGIGFLTCTGVAAGLMDQIYAKQSEKNGGVGVREFHLPIVWIGAFFGPTGLWHAHWMLSIISSGLFCCGMMSAPFPIQVDIIDTFQYAASALAAATI</sequence>
<feature type="transmembrane region" description="Helical" evidence="6">
    <location>
        <begin position="281"/>
        <end position="301"/>
    </location>
</feature>
<evidence type="ECO:0000313" key="9">
    <source>
        <dbReference type="Proteomes" id="UP000076738"/>
    </source>
</evidence>
<protein>
    <submittedName>
        <fullName evidence="8">MFS general substrate transporter</fullName>
    </submittedName>
</protein>